<dbReference type="AlphaFoldDB" id="A0A939TYC6"/>
<proteinExistence type="predicted"/>
<keyword evidence="1" id="KW-0472">Membrane</keyword>
<name>A0A939TYC6_9MICO</name>
<comment type="caution">
    <text evidence="2">The sequence shown here is derived from an EMBL/GenBank/DDBJ whole genome shotgun (WGS) entry which is preliminary data.</text>
</comment>
<keyword evidence="1" id="KW-1133">Transmembrane helix</keyword>
<keyword evidence="3" id="KW-1185">Reference proteome</keyword>
<feature type="transmembrane region" description="Helical" evidence="1">
    <location>
        <begin position="139"/>
        <end position="163"/>
    </location>
</feature>
<feature type="transmembrane region" description="Helical" evidence="1">
    <location>
        <begin position="107"/>
        <end position="133"/>
    </location>
</feature>
<evidence type="ECO:0000313" key="3">
    <source>
        <dbReference type="Proteomes" id="UP000680132"/>
    </source>
</evidence>
<sequence>MRLRPAPGVVVSDDVWESPGWQVRLPAPPQLIGSHSTRHDREAAQAVLRIGMASSTPTSRGPGPFAVDLVSAHPLPSSVRGAALRVCVLMVRAHPFITASVTLVPMAAFLSGFVLIAWAGVCALIVAASFVVHEVGHAVAFRILAGAGAPMTLRITPLAAGLVWRSTGSTARDRAIIVAGPIAPLIVAVPVVLLAQGDLVVLFASFITAASHLISLALPEGDGRELRELNRPVEGVA</sequence>
<feature type="transmembrane region" description="Helical" evidence="1">
    <location>
        <begin position="199"/>
        <end position="218"/>
    </location>
</feature>
<evidence type="ECO:0008006" key="4">
    <source>
        <dbReference type="Google" id="ProtNLM"/>
    </source>
</evidence>
<reference evidence="2" key="1">
    <citation type="submission" date="2021-03" db="EMBL/GenBank/DDBJ databases">
        <title>Microbacterium sp. nov., a novel actinobacterium isolated from cow dung.</title>
        <authorList>
            <person name="Zhang L."/>
        </authorList>
    </citation>
    <scope>NUCLEOTIDE SEQUENCE</scope>
    <source>
        <strain evidence="2">NEAU-LLB</strain>
    </source>
</reference>
<gene>
    <name evidence="2" type="ORF">J5V96_13850</name>
</gene>
<dbReference type="EMBL" id="JAGFOA010000006">
    <property type="protein sequence ID" value="MBO3664577.1"/>
    <property type="molecule type" value="Genomic_DNA"/>
</dbReference>
<organism evidence="2 3">
    <name type="scientific">Microbacterium stercoris</name>
    <dbReference type="NCBI Taxonomy" id="2820289"/>
    <lineage>
        <taxon>Bacteria</taxon>
        <taxon>Bacillati</taxon>
        <taxon>Actinomycetota</taxon>
        <taxon>Actinomycetes</taxon>
        <taxon>Micrococcales</taxon>
        <taxon>Microbacteriaceae</taxon>
        <taxon>Microbacterium</taxon>
    </lineage>
</organism>
<protein>
    <recommendedName>
        <fullName evidence="4">DUF3267 domain-containing protein</fullName>
    </recommendedName>
</protein>
<evidence type="ECO:0000256" key="1">
    <source>
        <dbReference type="SAM" id="Phobius"/>
    </source>
</evidence>
<keyword evidence="1" id="KW-0812">Transmembrane</keyword>
<evidence type="ECO:0000313" key="2">
    <source>
        <dbReference type="EMBL" id="MBO3664577.1"/>
    </source>
</evidence>
<dbReference type="Proteomes" id="UP000680132">
    <property type="component" value="Unassembled WGS sequence"/>
</dbReference>
<dbReference type="RefSeq" id="WP_208504350.1">
    <property type="nucleotide sequence ID" value="NZ_JAGFOA010000006.1"/>
</dbReference>
<feature type="transmembrane region" description="Helical" evidence="1">
    <location>
        <begin position="175"/>
        <end position="193"/>
    </location>
</feature>
<accession>A0A939TYC6</accession>